<dbReference type="EMBL" id="LCAH01000022">
    <property type="protein sequence ID" value="KKR86018.1"/>
    <property type="molecule type" value="Genomic_DNA"/>
</dbReference>
<evidence type="ECO:0008006" key="3">
    <source>
        <dbReference type="Google" id="ProtNLM"/>
    </source>
</evidence>
<dbReference type="Proteomes" id="UP000034616">
    <property type="component" value="Unassembled WGS sequence"/>
</dbReference>
<name>A0A0G0UAJ9_9BACT</name>
<dbReference type="Pfam" id="PF13196">
    <property type="entry name" value="DUF4012"/>
    <property type="match status" value="1"/>
</dbReference>
<evidence type="ECO:0000313" key="2">
    <source>
        <dbReference type="Proteomes" id="UP000034616"/>
    </source>
</evidence>
<sequence length="869" mass="97467">MQPVLDRKTQKKIEQIKKQPSIRVTALPSLSPFVVHLTPAEIPSLFEENHSALIHLDFLVTETNTAHTKISQPDEVLRLRPEEIRQQLEEQDFTPSTLTQVKVRPSSLPTLETIREALRLFRYRQPTKNIPQISASDSFPILLDLPESEGDPDESEIVTWDELTFATHSYSVPEKKPTTPPWKEHFFSLFSKNIRMPVLGLELPIGWHRALAVFVLFSFTFVLPLHAMETWQELRDARKHIEQSSEGALTHLKTAAATIWSGNPAEATPSFSQAKEQFQSARETLETIHGATSFLLSVLPQTKNDYRAAERLLTAGDLLSRAGERMTEGLSSLDKTAEVPTSKLKILSTYLSSALPDLTQAEQEILAVDTKEIPEAYRESLTKLQSLLPSFVGSIQEINDFSDTLAAFLGAEGKKRYLFIFQNNTELRPTGGFMGSFALLDIDRGTVQNLEVPKGGTYDLQGSLRESFIAPKPLQLLNARWEFQDANWFADFPTSARQMLQFYSDAGGPSVDGVVAVNATFVASLLDVLGHLEMPKYERTMTAENFLFETQKIVEQEYPTYQSDSSERTENAPKAFIGDMAATLLERVKNLHKDDFLRLLDRAYAGLQEKDVQLFFTDESLQKTVHSLGWSGEVKNTKGDYLLVVDTNLGGGKTDGVIDEDINLQINVKPDGHIVNTVTISRTHHGIQSALFTGVNNVDYLRIYVPRGSRLLQANGFSIPDSSLFESPDPEWSKDPDLVFSEQTETTDTKNKTIVGEEFGKTYFGNWIQTKPGTTSTATFTYELPFSLNLSGNYESLIEKVKKGLGLQTLKSYQLTIQKQSGVAKRTTELELNLPDEWKIVWRSSETDHPSFSNTTDASYSVLFEPTSL</sequence>
<protein>
    <recommendedName>
        <fullName evidence="3">DUF4012 domain-containing protein</fullName>
    </recommendedName>
</protein>
<evidence type="ECO:0000313" key="1">
    <source>
        <dbReference type="EMBL" id="KKR86018.1"/>
    </source>
</evidence>
<accession>A0A0G0UAJ9</accession>
<proteinExistence type="predicted"/>
<dbReference type="AlphaFoldDB" id="A0A0G0UAJ9"/>
<comment type="caution">
    <text evidence="1">The sequence shown here is derived from an EMBL/GenBank/DDBJ whole genome shotgun (WGS) entry which is preliminary data.</text>
</comment>
<dbReference type="InterPro" id="IPR025101">
    <property type="entry name" value="DUF4012"/>
</dbReference>
<gene>
    <name evidence="1" type="ORF">UU35_C0022G0013</name>
</gene>
<reference evidence="1 2" key="1">
    <citation type="journal article" date="2015" name="Nature">
        <title>rRNA introns, odd ribosomes, and small enigmatic genomes across a large radiation of phyla.</title>
        <authorList>
            <person name="Brown C.T."/>
            <person name="Hug L.A."/>
            <person name="Thomas B.C."/>
            <person name="Sharon I."/>
            <person name="Castelle C.J."/>
            <person name="Singh A."/>
            <person name="Wilkins M.J."/>
            <person name="Williams K.H."/>
            <person name="Banfield J.F."/>
        </authorList>
    </citation>
    <scope>NUCLEOTIDE SEQUENCE [LARGE SCALE GENOMIC DNA]</scope>
</reference>
<organism evidence="1 2">
    <name type="scientific">Candidatus Uhrbacteria bacterium GW2011_GWC2_41_11</name>
    <dbReference type="NCBI Taxonomy" id="1618985"/>
    <lineage>
        <taxon>Bacteria</taxon>
        <taxon>Candidatus Uhriibacteriota</taxon>
    </lineage>
</organism>